<dbReference type="GO" id="GO:0008104">
    <property type="term" value="P:intracellular protein localization"/>
    <property type="evidence" value="ECO:0007669"/>
    <property type="project" value="TreeGrafter"/>
</dbReference>
<name>A0A0G4G373_VITBC</name>
<dbReference type="GO" id="GO:0012505">
    <property type="term" value="C:endomembrane system"/>
    <property type="evidence" value="ECO:0007669"/>
    <property type="project" value="TreeGrafter"/>
</dbReference>
<keyword evidence="8" id="KW-1185">Reference proteome</keyword>
<evidence type="ECO:0000256" key="4">
    <source>
        <dbReference type="ARBA" id="ARBA00022989"/>
    </source>
</evidence>
<dbReference type="Pfam" id="PF14778">
    <property type="entry name" value="ODR4-like"/>
    <property type="match status" value="2"/>
</dbReference>
<comment type="subcellular location">
    <subcellularLocation>
        <location evidence="1">Membrane</location>
    </subcellularLocation>
</comment>
<dbReference type="GO" id="GO:0016020">
    <property type="term" value="C:membrane"/>
    <property type="evidence" value="ECO:0007669"/>
    <property type="project" value="UniProtKB-SubCell"/>
</dbReference>
<accession>A0A0G4G373</accession>
<proteinExistence type="inferred from homology"/>
<dbReference type="AlphaFoldDB" id="A0A0G4G373"/>
<evidence type="ECO:0000256" key="3">
    <source>
        <dbReference type="ARBA" id="ARBA00022692"/>
    </source>
</evidence>
<evidence type="ECO:0000256" key="6">
    <source>
        <dbReference type="SAM" id="MobiDB-lite"/>
    </source>
</evidence>
<sequence>MAKKVTLEPRLLERFISQCWKAEAKCPFGLVVAQAIEGARVLLMCLPTPTEAEGRPWGKAVWTGGLAQLLERKLSHTHGMTFLQWSMRHLSEVRQVLPGGLEVCGVYVVKPEADVRASLGPSLMPLLDDISCGTASGEALIMVLDTNTKKFMCKTAPSNVGSMWKPLSSKMQSSAGSSVRLSTLVPVDMTVAFDTPDAAEVAEVEEHLRASMATWAEAPVLLIAHTEPPASAASAAQSTTPSPRSQYFGSDGDCHVKMGRLLSSTEHGELQFLQQHWGPIEVVLGPPNAAPAAPPHLIHIRCDILAVAHVLREGSLLSAMQCLYDDFVGTLAVRVAAVLERCLAATDASDGSAPAAPMALPLPRRVHFGFGGNSGGSALGTLCDYQAEGETEKDSRARLASVTGLPPEMIGGVVADLSDHTQTHTATQTPPSDSASTGLPVDDGWYGLENEVRAALGEPPKPPVKARRHETKPTSGPPLWPIVRLGLTVVVVVVLHIQVRLHHAGLGQFDARLVGHDEL</sequence>
<keyword evidence="5" id="KW-0472">Membrane</keyword>
<reference evidence="7 8" key="1">
    <citation type="submission" date="2014-11" db="EMBL/GenBank/DDBJ databases">
        <authorList>
            <person name="Zhu J."/>
            <person name="Qi W."/>
            <person name="Song R."/>
        </authorList>
    </citation>
    <scope>NUCLEOTIDE SEQUENCE [LARGE SCALE GENOMIC DNA]</scope>
</reference>
<feature type="region of interest" description="Disordered" evidence="6">
    <location>
        <begin position="455"/>
        <end position="475"/>
    </location>
</feature>
<dbReference type="PANTHER" id="PTHR33966:SF1">
    <property type="entry name" value="PROTEIN ODR-4 HOMOLOG"/>
    <property type="match status" value="1"/>
</dbReference>
<keyword evidence="3" id="KW-0812">Transmembrane</keyword>
<dbReference type="Proteomes" id="UP000041254">
    <property type="component" value="Unassembled WGS sequence"/>
</dbReference>
<keyword evidence="4" id="KW-1133">Transmembrane helix</keyword>
<dbReference type="VEuPathDB" id="CryptoDB:Vbra_16871"/>
<evidence type="ECO:0000256" key="2">
    <source>
        <dbReference type="ARBA" id="ARBA00010131"/>
    </source>
</evidence>
<evidence type="ECO:0000313" key="7">
    <source>
        <dbReference type="EMBL" id="CEM22699.1"/>
    </source>
</evidence>
<gene>
    <name evidence="7" type="ORF">Vbra_16871</name>
</gene>
<dbReference type="OrthoDB" id="21458at2759"/>
<dbReference type="InterPro" id="IPR029454">
    <property type="entry name" value="ODR-4-like"/>
</dbReference>
<comment type="similarity">
    <text evidence="2">Belongs to the ODR-4 family.</text>
</comment>
<evidence type="ECO:0000256" key="5">
    <source>
        <dbReference type="ARBA" id="ARBA00023136"/>
    </source>
</evidence>
<dbReference type="PANTHER" id="PTHR33966">
    <property type="entry name" value="PROTEIN ODR-4 HOMOLOG"/>
    <property type="match status" value="1"/>
</dbReference>
<dbReference type="InParanoid" id="A0A0G4G373"/>
<feature type="region of interest" description="Disordered" evidence="6">
    <location>
        <begin position="421"/>
        <end position="442"/>
    </location>
</feature>
<evidence type="ECO:0000313" key="8">
    <source>
        <dbReference type="Proteomes" id="UP000041254"/>
    </source>
</evidence>
<protein>
    <submittedName>
        <fullName evidence="7">Uncharacterized protein</fullName>
    </submittedName>
</protein>
<evidence type="ECO:0000256" key="1">
    <source>
        <dbReference type="ARBA" id="ARBA00004370"/>
    </source>
</evidence>
<organism evidence="7 8">
    <name type="scientific">Vitrella brassicaformis (strain CCMP3155)</name>
    <dbReference type="NCBI Taxonomy" id="1169540"/>
    <lineage>
        <taxon>Eukaryota</taxon>
        <taxon>Sar</taxon>
        <taxon>Alveolata</taxon>
        <taxon>Colpodellida</taxon>
        <taxon>Vitrellaceae</taxon>
        <taxon>Vitrella</taxon>
    </lineage>
</organism>
<dbReference type="EMBL" id="CDMY01000555">
    <property type="protein sequence ID" value="CEM22699.1"/>
    <property type="molecule type" value="Genomic_DNA"/>
</dbReference>